<feature type="transmembrane region" description="Helical" evidence="9">
    <location>
        <begin position="140"/>
        <end position="159"/>
    </location>
</feature>
<evidence type="ECO:0000313" key="10">
    <source>
        <dbReference type="EMBL" id="GAA3533257.1"/>
    </source>
</evidence>
<feature type="transmembrane region" description="Helical" evidence="9">
    <location>
        <begin position="37"/>
        <end position="56"/>
    </location>
</feature>
<protein>
    <submittedName>
        <fullName evidence="10">Branched-chain amino acid ABC transporter permease</fullName>
    </submittedName>
</protein>
<gene>
    <name evidence="10" type="ORF">GCM10022419_010570</name>
</gene>
<keyword evidence="5" id="KW-0029">Amino-acid transport</keyword>
<dbReference type="InterPro" id="IPR052157">
    <property type="entry name" value="BCAA_transport_permease"/>
</dbReference>
<evidence type="ECO:0000256" key="8">
    <source>
        <dbReference type="ARBA" id="ARBA00037998"/>
    </source>
</evidence>
<evidence type="ECO:0000256" key="4">
    <source>
        <dbReference type="ARBA" id="ARBA00022692"/>
    </source>
</evidence>
<keyword evidence="6 9" id="KW-1133">Transmembrane helix</keyword>
<feature type="transmembrane region" description="Helical" evidence="9">
    <location>
        <begin position="180"/>
        <end position="213"/>
    </location>
</feature>
<keyword evidence="3" id="KW-1003">Cell membrane</keyword>
<dbReference type="EMBL" id="BAABDQ010000002">
    <property type="protein sequence ID" value="GAA3533257.1"/>
    <property type="molecule type" value="Genomic_DNA"/>
</dbReference>
<proteinExistence type="inferred from homology"/>
<comment type="subcellular location">
    <subcellularLocation>
        <location evidence="1">Cell membrane</location>
        <topology evidence="1">Multi-pass membrane protein</topology>
    </subcellularLocation>
</comment>
<name>A0ABP6VCK6_9ACTN</name>
<keyword evidence="2" id="KW-0813">Transport</keyword>
<comment type="similarity">
    <text evidence="8">Belongs to the binding-protein-dependent transport system permease family. LivHM subfamily.</text>
</comment>
<feature type="transmembrane region" description="Helical" evidence="9">
    <location>
        <begin position="62"/>
        <end position="83"/>
    </location>
</feature>
<dbReference type="Proteomes" id="UP001500630">
    <property type="component" value="Unassembled WGS sequence"/>
</dbReference>
<sequence length="292" mass="30459">MAHLIQAIVLGLLIGGVYALMASGLTLIFGVMRIINVAQGAFLVLVAMVTWWLWNMTGIDPILASVITTPMMFGLGWLAYRLLISRIRGSSPSMSVLLTFGLALVIEGVLNLTAGNKFKSASPSYFEESFRVGTVSLPKAQVFGFGAAMVVLALLYYVLNRTWTGRAIRAATQNPSGAALVGVGAAGTAALAFAIGSATAGVGGSILSVLYPFFPASHYEWISRLLGIVVLGGLGSLPGALAGAAILGLAETLTATYGSLGWSTLVFYVVIMAVLLVRPQGLFGARIREDAA</sequence>
<evidence type="ECO:0000256" key="9">
    <source>
        <dbReference type="SAM" id="Phobius"/>
    </source>
</evidence>
<evidence type="ECO:0000256" key="1">
    <source>
        <dbReference type="ARBA" id="ARBA00004651"/>
    </source>
</evidence>
<accession>A0ABP6VCK6</accession>
<dbReference type="PANTHER" id="PTHR11795">
    <property type="entry name" value="BRANCHED-CHAIN AMINO ACID TRANSPORT SYSTEM PERMEASE PROTEIN LIVH"/>
    <property type="match status" value="1"/>
</dbReference>
<reference evidence="11" key="1">
    <citation type="journal article" date="2019" name="Int. J. Syst. Evol. Microbiol.">
        <title>The Global Catalogue of Microorganisms (GCM) 10K type strain sequencing project: providing services to taxonomists for standard genome sequencing and annotation.</title>
        <authorList>
            <consortium name="The Broad Institute Genomics Platform"/>
            <consortium name="The Broad Institute Genome Sequencing Center for Infectious Disease"/>
            <person name="Wu L."/>
            <person name="Ma J."/>
        </authorList>
    </citation>
    <scope>NUCLEOTIDE SEQUENCE [LARGE SCALE GENOMIC DNA]</scope>
    <source>
        <strain evidence="11">JCM 17326</strain>
    </source>
</reference>
<evidence type="ECO:0000313" key="11">
    <source>
        <dbReference type="Proteomes" id="UP001500630"/>
    </source>
</evidence>
<organism evidence="10 11">
    <name type="scientific">Nonomuraea rosea</name>
    <dbReference type="NCBI Taxonomy" id="638574"/>
    <lineage>
        <taxon>Bacteria</taxon>
        <taxon>Bacillati</taxon>
        <taxon>Actinomycetota</taxon>
        <taxon>Actinomycetes</taxon>
        <taxon>Streptosporangiales</taxon>
        <taxon>Streptosporangiaceae</taxon>
        <taxon>Nonomuraea</taxon>
    </lineage>
</organism>
<dbReference type="Pfam" id="PF02653">
    <property type="entry name" value="BPD_transp_2"/>
    <property type="match status" value="1"/>
</dbReference>
<feature type="transmembrane region" description="Helical" evidence="9">
    <location>
        <begin position="6"/>
        <end position="30"/>
    </location>
</feature>
<dbReference type="CDD" id="cd06582">
    <property type="entry name" value="TM_PBP1_LivH_like"/>
    <property type="match status" value="1"/>
</dbReference>
<feature type="transmembrane region" description="Helical" evidence="9">
    <location>
        <begin position="225"/>
        <end position="250"/>
    </location>
</feature>
<dbReference type="PANTHER" id="PTHR11795:SF445">
    <property type="entry name" value="AMINO ACID ABC TRANSPORTER PERMEASE PROTEIN"/>
    <property type="match status" value="1"/>
</dbReference>
<feature type="transmembrane region" description="Helical" evidence="9">
    <location>
        <begin position="257"/>
        <end position="277"/>
    </location>
</feature>
<evidence type="ECO:0000256" key="3">
    <source>
        <dbReference type="ARBA" id="ARBA00022475"/>
    </source>
</evidence>
<evidence type="ECO:0000256" key="2">
    <source>
        <dbReference type="ARBA" id="ARBA00022448"/>
    </source>
</evidence>
<evidence type="ECO:0000256" key="6">
    <source>
        <dbReference type="ARBA" id="ARBA00022989"/>
    </source>
</evidence>
<keyword evidence="4 9" id="KW-0812">Transmembrane</keyword>
<keyword evidence="7 9" id="KW-0472">Membrane</keyword>
<comment type="caution">
    <text evidence="10">The sequence shown here is derived from an EMBL/GenBank/DDBJ whole genome shotgun (WGS) entry which is preliminary data.</text>
</comment>
<feature type="transmembrane region" description="Helical" evidence="9">
    <location>
        <begin position="95"/>
        <end position="114"/>
    </location>
</feature>
<evidence type="ECO:0000256" key="7">
    <source>
        <dbReference type="ARBA" id="ARBA00023136"/>
    </source>
</evidence>
<evidence type="ECO:0000256" key="5">
    <source>
        <dbReference type="ARBA" id="ARBA00022970"/>
    </source>
</evidence>
<dbReference type="InterPro" id="IPR001851">
    <property type="entry name" value="ABC_transp_permease"/>
</dbReference>
<keyword evidence="11" id="KW-1185">Reference proteome</keyword>
<dbReference type="RefSeq" id="WP_345559211.1">
    <property type="nucleotide sequence ID" value="NZ_BAABDQ010000002.1"/>
</dbReference>